<dbReference type="Proteomes" id="UP000589036">
    <property type="component" value="Unassembled WGS sequence"/>
</dbReference>
<comment type="caution">
    <text evidence="3">The sequence shown here is derived from an EMBL/GenBank/DDBJ whole genome shotgun (WGS) entry which is preliminary data.</text>
</comment>
<sequence length="272" mass="28462">MLASVAQFAAATDKSANLGTVSALIQRAAASGNELVVLPENAMWSDPGHAADITTAAEPLDGPFTVAVEKSAREFGITVVVGMSEASHHDSGKPTNTVIAVGSDGTRLGVYRKVHLYDAFGYRESDRIEARAPQALTFTLGGITFGVMTCYDIRFPEMARFLVDAGAQALILPAAWAVGPAKEDHWMTLARARAIENTVYVLASGQTGPACTGQSTIIDPMGHLAASAGEAPGIASAVLDPSRLETVRAKNPSLANRKFAVTGMGLSATREY</sequence>
<dbReference type="RefSeq" id="WP_179645638.1">
    <property type="nucleotide sequence ID" value="NZ_BAAAYY010000014.1"/>
</dbReference>
<dbReference type="Pfam" id="PF00795">
    <property type="entry name" value="CN_hydrolase"/>
    <property type="match status" value="1"/>
</dbReference>
<comment type="similarity">
    <text evidence="1">Belongs to the carbon-nitrogen hydrolase superfamily. NIT1/NIT2 family.</text>
</comment>
<proteinExistence type="inferred from homology"/>
<keyword evidence="3" id="KW-0378">Hydrolase</keyword>
<name>A0A852TZU3_9ACTN</name>
<dbReference type="GO" id="GO:0016787">
    <property type="term" value="F:hydrolase activity"/>
    <property type="evidence" value="ECO:0007669"/>
    <property type="project" value="UniProtKB-KW"/>
</dbReference>
<dbReference type="InterPro" id="IPR001110">
    <property type="entry name" value="UPF0012_CS"/>
</dbReference>
<dbReference type="AlphaFoldDB" id="A0A852TZU3"/>
<dbReference type="PROSITE" id="PS01227">
    <property type="entry name" value="UPF0012"/>
    <property type="match status" value="1"/>
</dbReference>
<dbReference type="PANTHER" id="PTHR23088">
    <property type="entry name" value="NITRILASE-RELATED"/>
    <property type="match status" value="1"/>
</dbReference>
<keyword evidence="4" id="KW-1185">Reference proteome</keyword>
<evidence type="ECO:0000313" key="4">
    <source>
        <dbReference type="Proteomes" id="UP000589036"/>
    </source>
</evidence>
<accession>A0A852TZU3</accession>
<reference evidence="3 4" key="1">
    <citation type="submission" date="2020-07" db="EMBL/GenBank/DDBJ databases">
        <title>Sequencing the genomes of 1000 actinobacteria strains.</title>
        <authorList>
            <person name="Klenk H.-P."/>
        </authorList>
    </citation>
    <scope>NUCLEOTIDE SEQUENCE [LARGE SCALE GENOMIC DNA]</scope>
    <source>
        <strain evidence="3 4">CXB654</strain>
    </source>
</reference>
<feature type="domain" description="CN hydrolase" evidence="2">
    <location>
        <begin position="1"/>
        <end position="241"/>
    </location>
</feature>
<organism evidence="3 4">
    <name type="scientific">Spinactinospora alkalitolerans</name>
    <dbReference type="NCBI Taxonomy" id="687207"/>
    <lineage>
        <taxon>Bacteria</taxon>
        <taxon>Bacillati</taxon>
        <taxon>Actinomycetota</taxon>
        <taxon>Actinomycetes</taxon>
        <taxon>Streptosporangiales</taxon>
        <taxon>Nocardiopsidaceae</taxon>
        <taxon>Spinactinospora</taxon>
    </lineage>
</organism>
<dbReference type="Gene3D" id="3.60.110.10">
    <property type="entry name" value="Carbon-nitrogen hydrolase"/>
    <property type="match status" value="1"/>
</dbReference>
<evidence type="ECO:0000313" key="3">
    <source>
        <dbReference type="EMBL" id="NYE50096.1"/>
    </source>
</evidence>
<gene>
    <name evidence="3" type="ORF">HDA32_005216</name>
</gene>
<dbReference type="PROSITE" id="PS50263">
    <property type="entry name" value="CN_HYDROLASE"/>
    <property type="match status" value="1"/>
</dbReference>
<dbReference type="PANTHER" id="PTHR23088:SF27">
    <property type="entry name" value="DEAMINATED GLUTATHIONE AMIDASE"/>
    <property type="match status" value="1"/>
</dbReference>
<dbReference type="InterPro" id="IPR003010">
    <property type="entry name" value="C-N_Hydrolase"/>
</dbReference>
<dbReference type="SUPFAM" id="SSF56317">
    <property type="entry name" value="Carbon-nitrogen hydrolase"/>
    <property type="match status" value="1"/>
</dbReference>
<evidence type="ECO:0000259" key="2">
    <source>
        <dbReference type="PROSITE" id="PS50263"/>
    </source>
</evidence>
<dbReference type="CDD" id="cd07581">
    <property type="entry name" value="nitrilase_3"/>
    <property type="match status" value="1"/>
</dbReference>
<evidence type="ECO:0000256" key="1">
    <source>
        <dbReference type="ARBA" id="ARBA00010613"/>
    </source>
</evidence>
<protein>
    <submittedName>
        <fullName evidence="3">Putative amidohydrolase</fullName>
    </submittedName>
</protein>
<dbReference type="EMBL" id="JACCCC010000001">
    <property type="protein sequence ID" value="NYE50096.1"/>
    <property type="molecule type" value="Genomic_DNA"/>
</dbReference>
<dbReference type="InterPro" id="IPR036526">
    <property type="entry name" value="C-N_Hydrolase_sf"/>
</dbReference>